<dbReference type="Proteomes" id="UP001154282">
    <property type="component" value="Unassembled WGS sequence"/>
</dbReference>
<reference evidence="1" key="1">
    <citation type="submission" date="2022-08" db="EMBL/GenBank/DDBJ databases">
        <authorList>
            <person name="Gutierrez-Valencia J."/>
        </authorList>
    </citation>
    <scope>NUCLEOTIDE SEQUENCE</scope>
</reference>
<organism evidence="1 2">
    <name type="scientific">Linum tenue</name>
    <dbReference type="NCBI Taxonomy" id="586396"/>
    <lineage>
        <taxon>Eukaryota</taxon>
        <taxon>Viridiplantae</taxon>
        <taxon>Streptophyta</taxon>
        <taxon>Embryophyta</taxon>
        <taxon>Tracheophyta</taxon>
        <taxon>Spermatophyta</taxon>
        <taxon>Magnoliopsida</taxon>
        <taxon>eudicotyledons</taxon>
        <taxon>Gunneridae</taxon>
        <taxon>Pentapetalae</taxon>
        <taxon>rosids</taxon>
        <taxon>fabids</taxon>
        <taxon>Malpighiales</taxon>
        <taxon>Linaceae</taxon>
        <taxon>Linum</taxon>
    </lineage>
</organism>
<keyword evidence="2" id="KW-1185">Reference proteome</keyword>
<evidence type="ECO:0000313" key="2">
    <source>
        <dbReference type="Proteomes" id="UP001154282"/>
    </source>
</evidence>
<accession>A0AAV0IYE1</accession>
<name>A0AAV0IYE1_9ROSI</name>
<evidence type="ECO:0000313" key="1">
    <source>
        <dbReference type="EMBL" id="CAI0402650.1"/>
    </source>
</evidence>
<comment type="caution">
    <text evidence="1">The sequence shown here is derived from an EMBL/GenBank/DDBJ whole genome shotgun (WGS) entry which is preliminary data.</text>
</comment>
<dbReference type="EMBL" id="CAMGYJ010000004">
    <property type="protein sequence ID" value="CAI0402650.1"/>
    <property type="molecule type" value="Genomic_DNA"/>
</dbReference>
<dbReference type="AlphaFoldDB" id="A0AAV0IYE1"/>
<gene>
    <name evidence="1" type="ORF">LITE_LOCUS11704</name>
</gene>
<protein>
    <submittedName>
        <fullName evidence="1">Uncharacterized protein</fullName>
    </submittedName>
</protein>
<sequence length="144" mass="15810">MTGISLTGDHTAFLPRMLNVLLLNLPSTKAKLRAISSPTRPKGLPPPLPLGPAHQLGSGLGPCREWVVDHCHHAEARRREIGGGGPDDLHRRWVGPGDDVVEVEAEVAELFFLEAERRRRQDPGVAITGFWFLGRDEREREGGG</sequence>
<proteinExistence type="predicted"/>